<evidence type="ECO:0000313" key="5">
    <source>
        <dbReference type="Ensembl" id="ENSEASP00005007125.2"/>
    </source>
</evidence>
<keyword evidence="3" id="KW-0053">Apoptosis</keyword>
<dbReference type="GO" id="GO:0045944">
    <property type="term" value="P:positive regulation of transcription by RNA polymerase II"/>
    <property type="evidence" value="ECO:0007669"/>
    <property type="project" value="Ensembl"/>
</dbReference>
<name>A0A8C4PIA8_EQUAS</name>
<reference evidence="5" key="3">
    <citation type="submission" date="2025-09" db="UniProtKB">
        <authorList>
            <consortium name="Ensembl"/>
        </authorList>
    </citation>
    <scope>IDENTIFICATION</scope>
</reference>
<dbReference type="GO" id="GO:0005634">
    <property type="term" value="C:nucleus"/>
    <property type="evidence" value="ECO:0007669"/>
    <property type="project" value="Ensembl"/>
</dbReference>
<reference evidence="5" key="2">
    <citation type="submission" date="2025-08" db="UniProtKB">
        <authorList>
            <consortium name="Ensembl"/>
        </authorList>
    </citation>
    <scope>IDENTIFICATION</scope>
</reference>
<dbReference type="AlphaFoldDB" id="A0A8C4PIA8"/>
<evidence type="ECO:0000256" key="2">
    <source>
        <dbReference type="ARBA" id="ARBA00022553"/>
    </source>
</evidence>
<evidence type="ECO:0000313" key="6">
    <source>
        <dbReference type="Proteomes" id="UP000694387"/>
    </source>
</evidence>
<dbReference type="Proteomes" id="UP000694387">
    <property type="component" value="Chromosome 26"/>
</dbReference>
<evidence type="ECO:0000256" key="4">
    <source>
        <dbReference type="SAM" id="MobiDB-lite"/>
    </source>
</evidence>
<dbReference type="GO" id="GO:0006915">
    <property type="term" value="P:apoptotic process"/>
    <property type="evidence" value="ECO:0007669"/>
    <property type="project" value="UniProtKB-KW"/>
</dbReference>
<dbReference type="InterPro" id="IPR036834">
    <property type="entry name" value="Bcl-2-like_sf"/>
</dbReference>
<dbReference type="GO" id="GO:2001236">
    <property type="term" value="P:regulation of extrinsic apoptotic signaling pathway"/>
    <property type="evidence" value="ECO:0007669"/>
    <property type="project" value="TreeGrafter"/>
</dbReference>
<accession>A0A8C4PIA8</accession>
<feature type="region of interest" description="Disordered" evidence="4">
    <location>
        <begin position="279"/>
        <end position="298"/>
    </location>
</feature>
<evidence type="ECO:0000256" key="1">
    <source>
        <dbReference type="ARBA" id="ARBA00009458"/>
    </source>
</evidence>
<dbReference type="PANTHER" id="PTHR14965">
    <property type="entry name" value="SI:CH73-248E21.1"/>
    <property type="match status" value="1"/>
</dbReference>
<dbReference type="GO" id="GO:0002039">
    <property type="term" value="F:p53 binding"/>
    <property type="evidence" value="ECO:0007669"/>
    <property type="project" value="Ensembl"/>
</dbReference>
<dbReference type="GeneTree" id="ENSGT00940000154318"/>
<gene>
    <name evidence="5" type="primary">BCL2L12</name>
</gene>
<reference evidence="5 6" key="1">
    <citation type="journal article" date="2020" name="Nat. Commun.">
        <title>Donkey genomes provide new insights into domestication and selection for coat color.</title>
        <authorList>
            <person name="Wang"/>
            <person name="C."/>
            <person name="Li"/>
            <person name="H."/>
            <person name="Guo"/>
            <person name="Y."/>
            <person name="Huang"/>
            <person name="J."/>
            <person name="Sun"/>
            <person name="Y."/>
            <person name="Min"/>
            <person name="J."/>
            <person name="Wang"/>
            <person name="J."/>
            <person name="Fang"/>
            <person name="X."/>
            <person name="Zhao"/>
            <person name="Z."/>
            <person name="Wang"/>
            <person name="S."/>
            <person name="Zhang"/>
            <person name="Y."/>
            <person name="Liu"/>
            <person name="Q."/>
            <person name="Jiang"/>
            <person name="Q."/>
            <person name="Wang"/>
            <person name="X."/>
            <person name="Guo"/>
            <person name="Y."/>
            <person name="Yang"/>
            <person name="C."/>
            <person name="Wang"/>
            <person name="Y."/>
            <person name="Tian"/>
            <person name="F."/>
            <person name="Zhuang"/>
            <person name="G."/>
            <person name="Fan"/>
            <person name="Y."/>
            <person name="Gao"/>
            <person name="Q."/>
            <person name="Li"/>
            <person name="Y."/>
            <person name="Ju"/>
            <person name="Z."/>
            <person name="Li"/>
            <person name="J."/>
            <person name="Li"/>
            <person name="R."/>
            <person name="Hou"/>
            <person name="M."/>
            <person name="Yang"/>
            <person name="G."/>
            <person name="Liu"/>
            <person name="G."/>
            <person name="Liu"/>
            <person name="W."/>
            <person name="Guo"/>
            <person name="J."/>
            <person name="Pan"/>
            <person name="S."/>
            <person name="Fan"/>
            <person name="G."/>
            <person name="Zhang"/>
            <person name="W."/>
            <person name="Zhang"/>
            <person name="R."/>
            <person name="Yu"/>
            <person name="J."/>
            <person name="Zhang"/>
            <person name="X."/>
            <person name="Yin"/>
            <person name="Q."/>
            <person name="Ji"/>
            <person name="C."/>
            <person name="Jin"/>
            <person name="Y."/>
            <person name="Yue"/>
            <person name="G."/>
            <person name="Liu"/>
            <person name="M."/>
            <person name="Xu"/>
            <person name="J."/>
            <person name="Liu"/>
            <person name="S."/>
            <person name="Jordana"/>
            <person name="J."/>
            <person name="Noce"/>
            <person name="A."/>
            <person name="Amills"/>
            <person name="M."/>
            <person name="Wu"/>
            <person name="D.D."/>
            <person name="Li"/>
            <person name="S."/>
            <person name="Zhou"/>
            <person name="X. and Zhong"/>
            <person name="J."/>
        </authorList>
    </citation>
    <scope>NUCLEOTIDE SEQUENCE [LARGE SCALE GENOMIC DNA]</scope>
</reference>
<dbReference type="PANTHER" id="PTHR14965:SF2">
    <property type="entry name" value="BCL-2-LIKE PROTEIN 12"/>
    <property type="match status" value="1"/>
</dbReference>
<dbReference type="SUPFAM" id="SSF56854">
    <property type="entry name" value="Bcl-2 inhibitors of programmed cell death"/>
    <property type="match status" value="1"/>
</dbReference>
<evidence type="ECO:0000256" key="3">
    <source>
        <dbReference type="ARBA" id="ARBA00022703"/>
    </source>
</evidence>
<dbReference type="Ensembl" id="ENSEAST00005007780.2">
    <property type="protein sequence ID" value="ENSEASP00005007125.2"/>
    <property type="gene ID" value="ENSEASG00005005229.2"/>
</dbReference>
<keyword evidence="2" id="KW-0597">Phosphoprotein</keyword>
<dbReference type="GO" id="GO:1902166">
    <property type="term" value="P:negative regulation of intrinsic apoptotic signaling pathway in response to DNA damage by p53 class mediator"/>
    <property type="evidence" value="ECO:0007669"/>
    <property type="project" value="Ensembl"/>
</dbReference>
<protein>
    <submittedName>
        <fullName evidence="5">BCL2 like 12</fullName>
    </submittedName>
</protein>
<sequence length="347" mass="37266">MAGSEELGLREDTLRVLAAFLRRGEAAGSLVPTPARSPAQEEPTDFLSRLRRCLPCSLGRGAVQPESPRPCSLPLHPCYGSEPGPATPDFYALVAQRLEQLVQEQLRSPPSPELQGPPPTEKEALLRRLVVLLEEEAEVMNQKLASDPALRGKLARLSAGSFARLVELFSSREGAPCPARARPLSPCPGPPPPSPEPLARLALAMELSRRVAGLGGTLAGLSVEHVHSFAPWIQAHGGWVRLARCSAEDSRGMIPFKPHDSLMGFSGYSRLVEAARRGPRAGDWDEHRDTEPGTWSSNPGLHRPLCALSLSPPPVLCPPPWGSVCPPPRTLSPPTPGSLSPLWVPVP</sequence>
<feature type="compositionally biased region" description="Basic and acidic residues" evidence="4">
    <location>
        <begin position="279"/>
        <end position="291"/>
    </location>
</feature>
<organism evidence="5 6">
    <name type="scientific">Equus asinus</name>
    <name type="common">Donkey</name>
    <name type="synonym">Equus africanus asinus</name>
    <dbReference type="NCBI Taxonomy" id="9793"/>
    <lineage>
        <taxon>Eukaryota</taxon>
        <taxon>Metazoa</taxon>
        <taxon>Chordata</taxon>
        <taxon>Craniata</taxon>
        <taxon>Vertebrata</taxon>
        <taxon>Euteleostomi</taxon>
        <taxon>Mammalia</taxon>
        <taxon>Eutheria</taxon>
        <taxon>Laurasiatheria</taxon>
        <taxon>Perissodactyla</taxon>
        <taxon>Equidae</taxon>
        <taxon>Equus</taxon>
    </lineage>
</organism>
<proteinExistence type="inferred from homology"/>
<dbReference type="GO" id="GO:2000773">
    <property type="term" value="P:negative regulation of cellular senescence"/>
    <property type="evidence" value="ECO:0007669"/>
    <property type="project" value="Ensembl"/>
</dbReference>
<comment type="similarity">
    <text evidence="1">Belongs to the Bcl-2 family.</text>
</comment>
<keyword evidence="6" id="KW-1185">Reference proteome</keyword>